<dbReference type="EC" id="2.1.2.2" evidence="4"/>
<dbReference type="GO" id="GO:0004644">
    <property type="term" value="F:phosphoribosylglycinamide formyltransferase activity"/>
    <property type="evidence" value="ECO:0007669"/>
    <property type="project" value="UniProtKB-UniRule"/>
</dbReference>
<evidence type="ECO:0000259" key="5">
    <source>
        <dbReference type="Pfam" id="PF00551"/>
    </source>
</evidence>
<name>C6V4W5_NEORI</name>
<dbReference type="PANTHER" id="PTHR43369">
    <property type="entry name" value="PHOSPHORIBOSYLGLYCINAMIDE FORMYLTRANSFERASE"/>
    <property type="match status" value="1"/>
</dbReference>
<dbReference type="UniPathway" id="UPA00074">
    <property type="reaction ID" value="UER00126"/>
</dbReference>
<feature type="active site" description="Proton donor" evidence="4">
    <location>
        <position position="102"/>
    </location>
</feature>
<feature type="site" description="Raises pKa of active site His" evidence="4">
    <location>
        <position position="138"/>
    </location>
</feature>
<dbReference type="EMBL" id="CP001431">
    <property type="protein sequence ID" value="ACT69421.1"/>
    <property type="molecule type" value="Genomic_DNA"/>
</dbReference>
<proteinExistence type="inferred from homology"/>
<gene>
    <name evidence="4 6" type="primary">purN</name>
    <name evidence="6" type="ordered locus">NRI_0449</name>
</gene>
<keyword evidence="7" id="KW-1185">Reference proteome</keyword>
<dbReference type="CDD" id="cd08645">
    <property type="entry name" value="FMT_core_GART"/>
    <property type="match status" value="1"/>
</dbReference>
<dbReference type="InterPro" id="IPR002376">
    <property type="entry name" value="Formyl_transf_N"/>
</dbReference>
<dbReference type="GO" id="GO:0005737">
    <property type="term" value="C:cytoplasm"/>
    <property type="evidence" value="ECO:0007669"/>
    <property type="project" value="TreeGrafter"/>
</dbReference>
<dbReference type="HAMAP" id="MF_01930">
    <property type="entry name" value="PurN"/>
    <property type="match status" value="1"/>
</dbReference>
<evidence type="ECO:0000313" key="6">
    <source>
        <dbReference type="EMBL" id="ACT69421.1"/>
    </source>
</evidence>
<keyword evidence="2 4" id="KW-0808">Transferase</keyword>
<feature type="binding site" evidence="4">
    <location>
        <begin position="83"/>
        <end position="86"/>
    </location>
    <ligand>
        <name>(6R)-10-formyltetrahydrofolate</name>
        <dbReference type="ChEBI" id="CHEBI:195366"/>
    </ligand>
</feature>
<comment type="pathway">
    <text evidence="1 4">Purine metabolism; IMP biosynthesis via de novo pathway; N(2)-formyl-N(1)-(5-phospho-D-ribosyl)glycinamide from N(1)-(5-phospho-D-ribosyl)glycinamide (10-formyl THF route): step 1/1.</text>
</comment>
<dbReference type="InterPro" id="IPR036477">
    <property type="entry name" value="Formyl_transf_N_sf"/>
</dbReference>
<dbReference type="OrthoDB" id="9806170at2"/>
<dbReference type="Gene3D" id="3.40.50.170">
    <property type="entry name" value="Formyl transferase, N-terminal domain"/>
    <property type="match status" value="1"/>
</dbReference>
<reference evidence="6 7" key="1">
    <citation type="journal article" date="2009" name="Nucleic Acids Res.">
        <title>Analysis of complete genome sequence of Neorickettsia risticii: causative agent of Potomac horse fever.</title>
        <authorList>
            <person name="Lin M."/>
            <person name="Zhang C."/>
            <person name="Gibson K."/>
            <person name="Rikihisa Y."/>
        </authorList>
    </citation>
    <scope>NUCLEOTIDE SEQUENCE [LARGE SCALE GENOMIC DNA]</scope>
    <source>
        <strain evidence="6 7">Illinois</strain>
    </source>
</reference>
<dbReference type="AlphaFoldDB" id="C6V4W5"/>
<dbReference type="KEGG" id="nri:NRI_0449"/>
<dbReference type="GO" id="GO:0006189">
    <property type="term" value="P:'de novo' IMP biosynthetic process"/>
    <property type="evidence" value="ECO:0007669"/>
    <property type="project" value="UniProtKB-UniRule"/>
</dbReference>
<dbReference type="Pfam" id="PF00551">
    <property type="entry name" value="Formyl_trans_N"/>
    <property type="match status" value="1"/>
</dbReference>
<keyword evidence="3 4" id="KW-0658">Purine biosynthesis</keyword>
<evidence type="ECO:0000256" key="2">
    <source>
        <dbReference type="ARBA" id="ARBA00022679"/>
    </source>
</evidence>
<comment type="similarity">
    <text evidence="4">Belongs to the GART family.</text>
</comment>
<feature type="domain" description="Formyl transferase N-terminal" evidence="5">
    <location>
        <begin position="3"/>
        <end position="174"/>
    </location>
</feature>
<feature type="binding site" evidence="4">
    <location>
        <begin position="13"/>
        <end position="15"/>
    </location>
    <ligand>
        <name>N(1)-(5-phospho-beta-D-ribosyl)glycinamide</name>
        <dbReference type="ChEBI" id="CHEBI:143788"/>
    </ligand>
</feature>
<dbReference type="RefSeq" id="WP_015816309.1">
    <property type="nucleotide sequence ID" value="NC_013009.1"/>
</dbReference>
<sequence length="192" mass="20896">MRKKVAIFISGRGSNMNSLLDFSKNEGKKFFSVALVISNKPNAGGISIAHTYGVETRICTSEKEILSVLSYVKVDLICLAGFMKILSKDFISRVGCDIINIHPSLLPSFRGLNAQAEALAAGVKIAGCTVHYVTPEVDAGKIIIQAAVPVLENDTVESLSKRILKAEHKCFPIAVEKVLTDNIRADFIFLQE</sequence>
<dbReference type="PANTHER" id="PTHR43369:SF2">
    <property type="entry name" value="PHOSPHORIBOSYLGLYCINAMIDE FORMYLTRANSFERASE"/>
    <property type="match status" value="1"/>
</dbReference>
<accession>C6V4W5</accession>
<evidence type="ECO:0000256" key="4">
    <source>
        <dbReference type="HAMAP-Rule" id="MF_01930"/>
    </source>
</evidence>
<comment type="caution">
    <text evidence="4">Lacks conserved residue(s) required for the propagation of feature annotation.</text>
</comment>
<dbReference type="STRING" id="434131.NRI_0449"/>
<dbReference type="HOGENOM" id="CLU_038395_1_1_5"/>
<comment type="catalytic activity">
    <reaction evidence="4">
        <text>N(1)-(5-phospho-beta-D-ribosyl)glycinamide + (6R)-10-formyltetrahydrofolate = N(2)-formyl-N(1)-(5-phospho-beta-D-ribosyl)glycinamide + (6S)-5,6,7,8-tetrahydrofolate + H(+)</text>
        <dbReference type="Rhea" id="RHEA:15053"/>
        <dbReference type="ChEBI" id="CHEBI:15378"/>
        <dbReference type="ChEBI" id="CHEBI:57453"/>
        <dbReference type="ChEBI" id="CHEBI:143788"/>
        <dbReference type="ChEBI" id="CHEBI:147286"/>
        <dbReference type="ChEBI" id="CHEBI:195366"/>
        <dbReference type="EC" id="2.1.2.2"/>
    </reaction>
</comment>
<comment type="function">
    <text evidence="4">Catalyzes the transfer of a formyl group from 10-formyltetrahydrofolate to 5-phospho-ribosyl-glycinamide (GAR), producing 5-phospho-ribosyl-N-formylglycinamide (FGAR) and tetrahydrofolate.</text>
</comment>
<dbReference type="eggNOG" id="COG0299">
    <property type="taxonomic scope" value="Bacteria"/>
</dbReference>
<evidence type="ECO:0000256" key="3">
    <source>
        <dbReference type="ARBA" id="ARBA00022755"/>
    </source>
</evidence>
<protein>
    <recommendedName>
        <fullName evidence="4">Phosphoribosylglycinamide formyltransferase</fullName>
        <ecNumber evidence="4">2.1.2.2</ecNumber>
    </recommendedName>
    <alternativeName>
        <fullName evidence="4">5'-phosphoribosylglycinamide transformylase</fullName>
    </alternativeName>
    <alternativeName>
        <fullName evidence="4">GAR transformylase</fullName>
        <shortName evidence="4">GART</shortName>
    </alternativeName>
</protein>
<dbReference type="NCBIfam" id="TIGR00639">
    <property type="entry name" value="PurN"/>
    <property type="match status" value="1"/>
</dbReference>
<dbReference type="SUPFAM" id="SSF53328">
    <property type="entry name" value="Formyltransferase"/>
    <property type="match status" value="1"/>
</dbReference>
<dbReference type="InterPro" id="IPR004607">
    <property type="entry name" value="GART"/>
</dbReference>
<organism evidence="6 7">
    <name type="scientific">Neorickettsia risticii (strain Illinois)</name>
    <dbReference type="NCBI Taxonomy" id="434131"/>
    <lineage>
        <taxon>Bacteria</taxon>
        <taxon>Pseudomonadati</taxon>
        <taxon>Pseudomonadota</taxon>
        <taxon>Alphaproteobacteria</taxon>
        <taxon>Rickettsiales</taxon>
        <taxon>Anaplasmataceae</taxon>
        <taxon>Neorickettsia</taxon>
    </lineage>
</organism>
<evidence type="ECO:0000313" key="7">
    <source>
        <dbReference type="Proteomes" id="UP000001627"/>
    </source>
</evidence>
<dbReference type="Proteomes" id="UP000001627">
    <property type="component" value="Chromosome"/>
</dbReference>
<evidence type="ECO:0000256" key="1">
    <source>
        <dbReference type="ARBA" id="ARBA00005054"/>
    </source>
</evidence>
<feature type="binding site" evidence="4">
    <location>
        <position position="100"/>
    </location>
    <ligand>
        <name>(6R)-10-formyltetrahydrofolate</name>
        <dbReference type="ChEBI" id="CHEBI:195366"/>
    </ligand>
</feature>